<keyword evidence="1" id="KW-0472">Membrane</keyword>
<keyword evidence="1" id="KW-1133">Transmembrane helix</keyword>
<keyword evidence="4" id="KW-1185">Reference proteome</keyword>
<keyword evidence="1" id="KW-0812">Transmembrane</keyword>
<feature type="transmembrane region" description="Helical" evidence="1">
    <location>
        <begin position="239"/>
        <end position="261"/>
    </location>
</feature>
<dbReference type="Proteomes" id="UP001290861">
    <property type="component" value="Unassembled WGS sequence"/>
</dbReference>
<gene>
    <name evidence="3" type="ORF">P9H32_09415</name>
</gene>
<evidence type="ECO:0000256" key="2">
    <source>
        <dbReference type="SAM" id="SignalP"/>
    </source>
</evidence>
<feature type="signal peptide" evidence="2">
    <location>
        <begin position="1"/>
        <end position="20"/>
    </location>
</feature>
<reference evidence="3 4" key="1">
    <citation type="journal article" date="2024" name="Appl. Environ. Microbiol.">
        <title>Pontiella agarivorans sp. nov., a novel marine anaerobic bacterium capable of degrading macroalgal polysaccharides and fixing nitrogen.</title>
        <authorList>
            <person name="Liu N."/>
            <person name="Kivenson V."/>
            <person name="Peng X."/>
            <person name="Cui Z."/>
            <person name="Lankiewicz T.S."/>
            <person name="Gosselin K.M."/>
            <person name="English C.J."/>
            <person name="Blair E.M."/>
            <person name="O'Malley M.A."/>
            <person name="Valentine D.L."/>
        </authorList>
    </citation>
    <scope>NUCLEOTIDE SEQUENCE [LARGE SCALE GENOMIC DNA]</scope>
    <source>
        <strain evidence="3 4">NLcol2</strain>
    </source>
</reference>
<evidence type="ECO:0000313" key="3">
    <source>
        <dbReference type="EMBL" id="MDZ8118846.1"/>
    </source>
</evidence>
<feature type="transmembrane region" description="Helical" evidence="1">
    <location>
        <begin position="121"/>
        <end position="141"/>
    </location>
</feature>
<comment type="caution">
    <text evidence="3">The sequence shown here is derived from an EMBL/GenBank/DDBJ whole genome shotgun (WGS) entry which is preliminary data.</text>
</comment>
<evidence type="ECO:0000256" key="1">
    <source>
        <dbReference type="SAM" id="Phobius"/>
    </source>
</evidence>
<evidence type="ECO:0000313" key="4">
    <source>
        <dbReference type="Proteomes" id="UP001290861"/>
    </source>
</evidence>
<organism evidence="3 4">
    <name type="scientific">Pontiella agarivorans</name>
    <dbReference type="NCBI Taxonomy" id="3038953"/>
    <lineage>
        <taxon>Bacteria</taxon>
        <taxon>Pseudomonadati</taxon>
        <taxon>Kiritimatiellota</taxon>
        <taxon>Kiritimatiellia</taxon>
        <taxon>Kiritimatiellales</taxon>
        <taxon>Pontiellaceae</taxon>
        <taxon>Pontiella</taxon>
    </lineage>
</organism>
<name>A0ABU5MXP7_9BACT</name>
<proteinExistence type="predicted"/>
<accession>A0ABU5MXP7</accession>
<feature type="chain" id="PRO_5045216615" evidence="2">
    <location>
        <begin position="21"/>
        <end position="262"/>
    </location>
</feature>
<dbReference type="RefSeq" id="WP_322608639.1">
    <property type="nucleotide sequence ID" value="NZ_JARVCO010000010.1"/>
</dbReference>
<keyword evidence="2" id="KW-0732">Signal</keyword>
<protein>
    <submittedName>
        <fullName evidence="3">DUF3592 domain-containing protein</fullName>
    </submittedName>
</protein>
<dbReference type="EMBL" id="JARVCO010000010">
    <property type="protein sequence ID" value="MDZ8118846.1"/>
    <property type="molecule type" value="Genomic_DNA"/>
</dbReference>
<sequence>MRIFFLRVVLFGGMIFAAQADHVFTLGDRSFEGAVQRLSSSQGVVEIEFADGDRQVFEIQSFSAEDQEYLQQLDDIQTLMLQQAQAEKAGAPVAAIESQLNAKILELSRKEDQQADSGTGIVPSLVLSVFILFSFAMIYFGHRLKGIRRRMENEWPHVPAQITGIHRSTSTRGGEFRREDTLSVKFEYGGRSYKIMSQYVNLADKYIAEDGTTEVLLCTEDPEKSVHYVAKLQYMAPRVITGVGVLFLFCLVLAGLLVFFMK</sequence>